<gene>
    <name evidence="4" type="ORF">HDG70_000626</name>
</gene>
<reference evidence="4 5" key="1">
    <citation type="submission" date="2020-07" db="EMBL/GenBank/DDBJ databases">
        <title>Genomic Encyclopedia of Type Strains, Phase III (KMG-III): the genomes of soil and plant-associated and newly described type strains.</title>
        <authorList>
            <person name="Whitman W."/>
        </authorList>
    </citation>
    <scope>NUCLEOTIDE SEQUENCE [LARGE SCALE GENOMIC DNA]</scope>
    <source>
        <strain evidence="4 5">DSM 11255</strain>
    </source>
</reference>
<proteinExistence type="predicted"/>
<feature type="domain" description="CheC-like protein" evidence="3">
    <location>
        <begin position="106"/>
        <end position="142"/>
    </location>
</feature>
<dbReference type="InterPro" id="IPR028976">
    <property type="entry name" value="CheC-like_sf"/>
</dbReference>
<evidence type="ECO:0000256" key="1">
    <source>
        <dbReference type="ARBA" id="ARBA00022500"/>
    </source>
</evidence>
<dbReference type="SUPFAM" id="SSF103039">
    <property type="entry name" value="CheC-like"/>
    <property type="match status" value="1"/>
</dbReference>
<dbReference type="InterPro" id="IPR007597">
    <property type="entry name" value="CheC"/>
</dbReference>
<dbReference type="RefSeq" id="WP_028052108.1">
    <property type="nucleotide sequence ID" value="NZ_ATYG01000014.1"/>
</dbReference>
<keyword evidence="1" id="KW-0145">Chemotaxis</keyword>
<evidence type="ECO:0000256" key="2">
    <source>
        <dbReference type="ARBA" id="ARBA00022801"/>
    </source>
</evidence>
<keyword evidence="2" id="KW-0378">Hydrolase</keyword>
<dbReference type="EMBL" id="JACCBS010000001">
    <property type="protein sequence ID" value="NYE56920.1"/>
    <property type="molecule type" value="Genomic_DNA"/>
</dbReference>
<keyword evidence="5" id="KW-1185">Reference proteome</keyword>
<dbReference type="PANTHER" id="PTHR43693:SF1">
    <property type="entry name" value="PROTEIN PHOSPHATASE CHEZ"/>
    <property type="match status" value="1"/>
</dbReference>
<comment type="caution">
    <text evidence="4">The sequence shown here is derived from an EMBL/GenBank/DDBJ whole genome shotgun (WGS) entry which is preliminary data.</text>
</comment>
<dbReference type="CDD" id="cd17909">
    <property type="entry name" value="CheC_ClassI"/>
    <property type="match status" value="1"/>
</dbReference>
<sequence length="201" mass="21507">MAEVNDSLKMDALKEIGNIGIANAATALAQFLARRIDMDVPEAVVIDFDEILQRIGSPEELVACVFLGIKGDAPGDILFIFNQESTNKLLKLVIGTETTGYEMDEFSASVLKEICNILAGSFAQAISSLTGLTLLSEVPLFSYDMLAATLSTGLIASGAFDDQVLVIDTNLIEQGEKIKGHFFFVPKPGSLQKIFAALGLS</sequence>
<evidence type="ECO:0000313" key="4">
    <source>
        <dbReference type="EMBL" id="NYE56920.1"/>
    </source>
</evidence>
<dbReference type="InterPro" id="IPR050992">
    <property type="entry name" value="CheZ_family_phosphatases"/>
</dbReference>
<name>A0ABX2RAP5_9THEO</name>
<dbReference type="PANTHER" id="PTHR43693">
    <property type="entry name" value="PROTEIN PHOSPHATASE CHEZ"/>
    <property type="match status" value="1"/>
</dbReference>
<accession>A0ABX2RAP5</accession>
<protein>
    <submittedName>
        <fullName evidence="4">Chemotaxis protein CheC</fullName>
    </submittedName>
</protein>
<dbReference type="Gene3D" id="3.40.1550.10">
    <property type="entry name" value="CheC-like"/>
    <property type="match status" value="1"/>
</dbReference>
<dbReference type="Pfam" id="PF04509">
    <property type="entry name" value="CheC"/>
    <property type="match status" value="2"/>
</dbReference>
<evidence type="ECO:0000313" key="5">
    <source>
        <dbReference type="Proteomes" id="UP000604066"/>
    </source>
</evidence>
<evidence type="ECO:0000259" key="3">
    <source>
        <dbReference type="Pfam" id="PF04509"/>
    </source>
</evidence>
<organism evidence="4 5">
    <name type="scientific">Carboxydothermus ferrireducens DSM 11255</name>
    <dbReference type="NCBI Taxonomy" id="1119529"/>
    <lineage>
        <taxon>Bacteria</taxon>
        <taxon>Bacillati</taxon>
        <taxon>Bacillota</taxon>
        <taxon>Clostridia</taxon>
        <taxon>Thermoanaerobacterales</taxon>
        <taxon>Thermoanaerobacteraceae</taxon>
        <taxon>Carboxydothermus</taxon>
    </lineage>
</organism>
<feature type="domain" description="CheC-like protein" evidence="3">
    <location>
        <begin position="10"/>
        <end position="44"/>
    </location>
</feature>
<dbReference type="Proteomes" id="UP000604066">
    <property type="component" value="Unassembled WGS sequence"/>
</dbReference>